<proteinExistence type="predicted"/>
<dbReference type="KEGG" id="spap:H3Z74_16470"/>
<dbReference type="EMBL" id="CP061038">
    <property type="protein sequence ID" value="QNQ08333.1"/>
    <property type="molecule type" value="Genomic_DNA"/>
</dbReference>
<gene>
    <name evidence="2" type="ORF">H3Z74_16470</name>
</gene>
<feature type="signal peptide" evidence="1">
    <location>
        <begin position="1"/>
        <end position="27"/>
    </location>
</feature>
<feature type="chain" id="PRO_5028864948" description="Tetratricopeptide repeat protein" evidence="1">
    <location>
        <begin position="28"/>
        <end position="327"/>
    </location>
</feature>
<dbReference type="Proteomes" id="UP000516148">
    <property type="component" value="Chromosome"/>
</dbReference>
<dbReference type="RefSeq" id="WP_187760661.1">
    <property type="nucleotide sequence ID" value="NZ_CP061038.1"/>
</dbReference>
<sequence>MATPIIHRSALRLIAASLVATATAASAETITISGRFPAQNREASYLQRLAIDRFAGRDGEPLANAIAAALSRAENASGPHFTLLGDTGGRAPRADGVLSGSATSDWEEHRVTLQRRRCIERAAPKDGKKRRDDDEGECLKYADVPVPCMQRTITLTASLRLVRIADGAIVYTASKPRNETVSWCPRDTLPRAAEMVIADMIDSVAGETRGDIAPHGDTYKVRYREDRAGLSKPLAARFKDVLRLSKSDSRGACEGWEAIDRDQPGQLSIVFNRGLCAEQRGDYPVALTLYRQARGMKSADDINTAIGRAQALIAGTEDEARFRRRRG</sequence>
<evidence type="ECO:0000313" key="3">
    <source>
        <dbReference type="Proteomes" id="UP000516148"/>
    </source>
</evidence>
<keyword evidence="3" id="KW-1185">Reference proteome</keyword>
<evidence type="ECO:0008006" key="4">
    <source>
        <dbReference type="Google" id="ProtNLM"/>
    </source>
</evidence>
<dbReference type="AlphaFoldDB" id="A0A7H0LF80"/>
<accession>A0A7H0LF80</accession>
<reference evidence="2 3" key="1">
    <citation type="submission" date="2020-09" db="EMBL/GenBank/DDBJ databases">
        <title>Sphingomonas sp., a new species isolated from pork steak.</title>
        <authorList>
            <person name="Heidler von Heilborn D."/>
        </authorList>
    </citation>
    <scope>NUCLEOTIDE SEQUENCE [LARGE SCALE GENOMIC DNA]</scope>
    <source>
        <strain evidence="3">S8-3T</strain>
    </source>
</reference>
<name>A0A7H0LF80_9SPHN</name>
<keyword evidence="1" id="KW-0732">Signal</keyword>
<protein>
    <recommendedName>
        <fullName evidence="4">Tetratricopeptide repeat protein</fullName>
    </recommendedName>
</protein>
<evidence type="ECO:0000256" key="1">
    <source>
        <dbReference type="SAM" id="SignalP"/>
    </source>
</evidence>
<evidence type="ECO:0000313" key="2">
    <source>
        <dbReference type="EMBL" id="QNQ08333.1"/>
    </source>
</evidence>
<organism evidence="2 3">
    <name type="scientific">Sphingomonas alpina</name>
    <dbReference type="NCBI Taxonomy" id="653931"/>
    <lineage>
        <taxon>Bacteria</taxon>
        <taxon>Pseudomonadati</taxon>
        <taxon>Pseudomonadota</taxon>
        <taxon>Alphaproteobacteria</taxon>
        <taxon>Sphingomonadales</taxon>
        <taxon>Sphingomonadaceae</taxon>
        <taxon>Sphingomonas</taxon>
    </lineage>
</organism>